<evidence type="ECO:0000256" key="2">
    <source>
        <dbReference type="PROSITE-ProRule" id="PRU00284"/>
    </source>
</evidence>
<dbReference type="Gene3D" id="1.10.287.950">
    <property type="entry name" value="Methyl-accepting chemotaxis protein"/>
    <property type="match status" value="1"/>
</dbReference>
<proteinExistence type="predicted"/>
<organism evidence="5 6">
    <name type="scientific">Anaerosporomusa subterranea</name>
    <dbReference type="NCBI Taxonomy" id="1794912"/>
    <lineage>
        <taxon>Bacteria</taxon>
        <taxon>Bacillati</taxon>
        <taxon>Bacillota</taxon>
        <taxon>Negativicutes</taxon>
        <taxon>Acetonemataceae</taxon>
        <taxon>Anaerosporomusa</taxon>
    </lineage>
</organism>
<keyword evidence="3" id="KW-0175">Coiled coil</keyword>
<feature type="coiled-coil region" evidence="3">
    <location>
        <begin position="363"/>
        <end position="393"/>
    </location>
</feature>
<evidence type="ECO:0000256" key="3">
    <source>
        <dbReference type="SAM" id="Coils"/>
    </source>
</evidence>
<dbReference type="PANTHER" id="PTHR32089">
    <property type="entry name" value="METHYL-ACCEPTING CHEMOTAXIS PROTEIN MCPB"/>
    <property type="match status" value="1"/>
</dbReference>
<evidence type="ECO:0000256" key="1">
    <source>
        <dbReference type="ARBA" id="ARBA00023224"/>
    </source>
</evidence>
<reference evidence="5 6" key="1">
    <citation type="submission" date="2016-02" db="EMBL/GenBank/DDBJ databases">
        <title>Anaerosporomusa subterraneum gen. nov., sp. nov., a spore-forming obligate anaerobe isolated from saprolite.</title>
        <authorList>
            <person name="Choi J.K."/>
            <person name="Shah M."/>
            <person name="Yee N."/>
        </authorList>
    </citation>
    <scope>NUCLEOTIDE SEQUENCE [LARGE SCALE GENOMIC DNA]</scope>
    <source>
        <strain evidence="5 6">RU4</strain>
    </source>
</reference>
<comment type="caution">
    <text evidence="5">The sequence shown here is derived from an EMBL/GenBank/DDBJ whole genome shotgun (WGS) entry which is preliminary data.</text>
</comment>
<dbReference type="OrthoDB" id="1808874at2"/>
<sequence>MALKLVAIGVNATNIEEVKTVVLATVGNMAAIETATLETYKQKRDADLYICLVNRQQEVAGVFGTDKVVGLELLPPTEYFIKISQIPAGETVVVFNNSMAGTVVLLNYLKQFNLNHVHYEVVPYDEWSQQQVADKLATAKYITGGVAYVGEGKTLYTRFSGCLPKDAVIVASPPRIAASDSISRLASVYSTLVHNKSLERLTGISGHLKRKTAEIAALANSVAETMAASITDTTMIAQEINAQLQQQVAEIKATAADTTSLTGAVESIGGVTETIQSIASQTNLLALNAAIEAARAGESGRGFAVVAQEVRKLAEQSNNSIKDIRKSITGVQEIAKKVAPAMERIVNRITGIEDKMSKISVGIAKQAALVEDLVRELDQLNAMSEELSAAIRQE</sequence>
<feature type="domain" description="Methyl-accepting transducer" evidence="4">
    <location>
        <begin position="210"/>
        <end position="394"/>
    </location>
</feature>
<dbReference type="PROSITE" id="PS50111">
    <property type="entry name" value="CHEMOTAXIS_TRANSDUC_2"/>
    <property type="match status" value="1"/>
</dbReference>
<dbReference type="EMBL" id="LSGP01000020">
    <property type="protein sequence ID" value="KYZ75894.1"/>
    <property type="molecule type" value="Genomic_DNA"/>
</dbReference>
<dbReference type="STRING" id="1794912.AXX12_11920"/>
<evidence type="ECO:0000313" key="6">
    <source>
        <dbReference type="Proteomes" id="UP000076268"/>
    </source>
</evidence>
<dbReference type="AlphaFoldDB" id="A0A154BPI7"/>
<dbReference type="RefSeq" id="WP_066243852.1">
    <property type="nucleotide sequence ID" value="NZ_LSGP01000020.1"/>
</dbReference>
<protein>
    <recommendedName>
        <fullName evidence="4">Methyl-accepting transducer domain-containing protein</fullName>
    </recommendedName>
</protein>
<dbReference type="SMART" id="SM00283">
    <property type="entry name" value="MA"/>
    <property type="match status" value="1"/>
</dbReference>
<dbReference type="GO" id="GO:0016020">
    <property type="term" value="C:membrane"/>
    <property type="evidence" value="ECO:0007669"/>
    <property type="project" value="InterPro"/>
</dbReference>
<keyword evidence="6" id="KW-1185">Reference proteome</keyword>
<dbReference type="SUPFAM" id="SSF58104">
    <property type="entry name" value="Methyl-accepting chemotaxis protein (MCP) signaling domain"/>
    <property type="match status" value="1"/>
</dbReference>
<evidence type="ECO:0000313" key="5">
    <source>
        <dbReference type="EMBL" id="KYZ75894.1"/>
    </source>
</evidence>
<dbReference type="PANTHER" id="PTHR32089:SF112">
    <property type="entry name" value="LYSOZYME-LIKE PROTEIN-RELATED"/>
    <property type="match status" value="1"/>
</dbReference>
<keyword evidence="1 2" id="KW-0807">Transducer</keyword>
<dbReference type="Pfam" id="PF00015">
    <property type="entry name" value="MCPsignal"/>
    <property type="match status" value="1"/>
</dbReference>
<evidence type="ECO:0000259" key="4">
    <source>
        <dbReference type="PROSITE" id="PS50111"/>
    </source>
</evidence>
<name>A0A154BPI7_ANASB</name>
<dbReference type="GO" id="GO:0007165">
    <property type="term" value="P:signal transduction"/>
    <property type="evidence" value="ECO:0007669"/>
    <property type="project" value="UniProtKB-KW"/>
</dbReference>
<dbReference type="Proteomes" id="UP000076268">
    <property type="component" value="Unassembled WGS sequence"/>
</dbReference>
<gene>
    <name evidence="5" type="ORF">AXX12_11920</name>
</gene>
<dbReference type="InterPro" id="IPR004089">
    <property type="entry name" value="MCPsignal_dom"/>
</dbReference>
<accession>A0A154BPI7</accession>